<evidence type="ECO:0000256" key="1">
    <source>
        <dbReference type="SAM" id="Coils"/>
    </source>
</evidence>
<feature type="coiled-coil region" evidence="1">
    <location>
        <begin position="8"/>
        <end position="56"/>
    </location>
</feature>
<proteinExistence type="predicted"/>
<evidence type="ECO:0000313" key="3">
    <source>
        <dbReference type="Proteomes" id="UP001196413"/>
    </source>
</evidence>
<feature type="coiled-coil region" evidence="1">
    <location>
        <begin position="175"/>
        <end position="202"/>
    </location>
</feature>
<dbReference type="Proteomes" id="UP001196413">
    <property type="component" value="Unassembled WGS sequence"/>
</dbReference>
<comment type="caution">
    <text evidence="2">The sequence shown here is derived from an EMBL/GenBank/DDBJ whole genome shotgun (WGS) entry which is preliminary data.</text>
</comment>
<accession>A0AAD5MXH8</accession>
<dbReference type="AlphaFoldDB" id="A0AAD5MXH8"/>
<evidence type="ECO:0000313" key="2">
    <source>
        <dbReference type="EMBL" id="KAJ1356782.1"/>
    </source>
</evidence>
<reference evidence="2" key="1">
    <citation type="submission" date="2021-06" db="EMBL/GenBank/DDBJ databases">
        <title>Parelaphostrongylus tenuis whole genome reference sequence.</title>
        <authorList>
            <person name="Garwood T.J."/>
            <person name="Larsen P.A."/>
            <person name="Fountain-Jones N.M."/>
            <person name="Garbe J.R."/>
            <person name="Macchietto M.G."/>
            <person name="Kania S.A."/>
            <person name="Gerhold R.W."/>
            <person name="Richards J.E."/>
            <person name="Wolf T.M."/>
        </authorList>
    </citation>
    <scope>NUCLEOTIDE SEQUENCE</scope>
    <source>
        <strain evidence="2">MNPRO001-30</strain>
        <tissue evidence="2">Meninges</tissue>
    </source>
</reference>
<dbReference type="EMBL" id="JAHQIW010002900">
    <property type="protein sequence ID" value="KAJ1356782.1"/>
    <property type="molecule type" value="Genomic_DNA"/>
</dbReference>
<keyword evidence="3" id="KW-1185">Reference proteome</keyword>
<sequence>MENFIKEFNALESQSATDKARLEELDRNIAMKQEAIANMKKELARYTEMDKKQNEKRENSEFQRKSVMENVAVNLTRAKKLSSELETLGLECANQVVNKDEVQTKLCAVRTQMSKIEELEGKLRSDVHDLKQPPALATPGLITEMRAKQASIRKELSNRMAAFDLTEIVADVQYIQNQRKQISELSKELETKSEILSNLDTESGKNGSLCRLQNFISDFLHFP</sequence>
<gene>
    <name evidence="2" type="ORF">KIN20_014573</name>
</gene>
<keyword evidence="1" id="KW-0175">Coiled coil</keyword>
<organism evidence="2 3">
    <name type="scientific">Parelaphostrongylus tenuis</name>
    <name type="common">Meningeal worm</name>
    <dbReference type="NCBI Taxonomy" id="148309"/>
    <lineage>
        <taxon>Eukaryota</taxon>
        <taxon>Metazoa</taxon>
        <taxon>Ecdysozoa</taxon>
        <taxon>Nematoda</taxon>
        <taxon>Chromadorea</taxon>
        <taxon>Rhabditida</taxon>
        <taxon>Rhabditina</taxon>
        <taxon>Rhabditomorpha</taxon>
        <taxon>Strongyloidea</taxon>
        <taxon>Metastrongylidae</taxon>
        <taxon>Parelaphostrongylus</taxon>
    </lineage>
</organism>
<name>A0AAD5MXH8_PARTN</name>
<protein>
    <submittedName>
        <fullName evidence="2">Uncharacterized protein</fullName>
    </submittedName>
</protein>